<dbReference type="AlphaFoldDB" id="X1N0M7"/>
<protein>
    <submittedName>
        <fullName evidence="1">Uncharacterized protein</fullName>
    </submittedName>
</protein>
<evidence type="ECO:0000313" key="1">
    <source>
        <dbReference type="EMBL" id="GAI37113.1"/>
    </source>
</evidence>
<feature type="non-terminal residue" evidence="1">
    <location>
        <position position="1"/>
    </location>
</feature>
<sequence length="200" mass="21588">NGVGFEVPNGRYLEVRATLLGDGRVSPVLHALRVEGRNLAPRIERAAPTVLRIDRIDHTLELIGITGADDPEDDPFEITITGVKQDEPVSGLSEDDRSPDAIGIGEETVWLRAECDDGTEENPGNGRVYVIAFKAADCWGATSVGKVKVTVPRMISAREVALDDKDRYDSAKDNAVAGIQTSENETLRCAQGDTLLALSF</sequence>
<proteinExistence type="predicted"/>
<comment type="caution">
    <text evidence="1">The sequence shown here is derived from an EMBL/GenBank/DDBJ whole genome shotgun (WGS) entry which is preliminary data.</text>
</comment>
<organism evidence="1">
    <name type="scientific">marine sediment metagenome</name>
    <dbReference type="NCBI Taxonomy" id="412755"/>
    <lineage>
        <taxon>unclassified sequences</taxon>
        <taxon>metagenomes</taxon>
        <taxon>ecological metagenomes</taxon>
    </lineage>
</organism>
<reference evidence="1" key="1">
    <citation type="journal article" date="2014" name="Front. Microbiol.">
        <title>High frequency of phylogenetically diverse reductive dehalogenase-homologous genes in deep subseafloor sedimentary metagenomes.</title>
        <authorList>
            <person name="Kawai M."/>
            <person name="Futagami T."/>
            <person name="Toyoda A."/>
            <person name="Takaki Y."/>
            <person name="Nishi S."/>
            <person name="Hori S."/>
            <person name="Arai W."/>
            <person name="Tsubouchi T."/>
            <person name="Morono Y."/>
            <person name="Uchiyama I."/>
            <person name="Ito T."/>
            <person name="Fujiyama A."/>
            <person name="Inagaki F."/>
            <person name="Takami H."/>
        </authorList>
    </citation>
    <scope>NUCLEOTIDE SEQUENCE</scope>
    <source>
        <strain evidence="1">Expedition CK06-06</strain>
    </source>
</reference>
<dbReference type="EMBL" id="BARV01028750">
    <property type="protein sequence ID" value="GAI37113.1"/>
    <property type="molecule type" value="Genomic_DNA"/>
</dbReference>
<name>X1N0M7_9ZZZZ</name>
<gene>
    <name evidence="1" type="ORF">S06H3_45960</name>
</gene>
<accession>X1N0M7</accession>